<keyword evidence="8" id="KW-1185">Reference proteome</keyword>
<dbReference type="AlphaFoldDB" id="A0A1S6QH11"/>
<evidence type="ECO:0000259" key="6">
    <source>
        <dbReference type="Pfam" id="PF00294"/>
    </source>
</evidence>
<dbReference type="InterPro" id="IPR029056">
    <property type="entry name" value="Ribokinase-like"/>
</dbReference>
<dbReference type="SUPFAM" id="SSF53613">
    <property type="entry name" value="Ribokinase-like"/>
    <property type="match status" value="1"/>
</dbReference>
<keyword evidence="3" id="KW-0547">Nucleotide-binding</keyword>
<dbReference type="PANTHER" id="PTHR43085:SF1">
    <property type="entry name" value="PSEUDOURIDINE KINASE-RELATED"/>
    <property type="match status" value="1"/>
</dbReference>
<reference evidence="7 8" key="1">
    <citation type="journal article" date="2015" name="Genome Announc.">
        <title>Genome Sequence of Lactobacillus curieae CCTCC M 2011381T, a Novel Producer of Gamma-aminobutyric Acid.</title>
        <authorList>
            <person name="Wang Y."/>
            <person name="Wang Y."/>
            <person name="Lang C."/>
            <person name="Wei D."/>
            <person name="Xu P."/>
            <person name="Xie J."/>
        </authorList>
    </citation>
    <scope>NUCLEOTIDE SEQUENCE [LARGE SCALE GENOMIC DNA]</scope>
    <source>
        <strain evidence="7 8">CCTCC M 2011381</strain>
    </source>
</reference>
<dbReference type="Pfam" id="PF00294">
    <property type="entry name" value="PfkB"/>
    <property type="match status" value="1"/>
</dbReference>
<dbReference type="RefSeq" id="WP_035166179.1">
    <property type="nucleotide sequence ID" value="NZ_CP018906.1"/>
</dbReference>
<dbReference type="PANTHER" id="PTHR43085">
    <property type="entry name" value="HEXOKINASE FAMILY MEMBER"/>
    <property type="match status" value="1"/>
</dbReference>
<keyword evidence="5" id="KW-0067">ATP-binding</keyword>
<accession>A0A1S6QH11</accession>
<evidence type="ECO:0000256" key="5">
    <source>
        <dbReference type="ARBA" id="ARBA00022840"/>
    </source>
</evidence>
<evidence type="ECO:0000256" key="2">
    <source>
        <dbReference type="ARBA" id="ARBA00022679"/>
    </source>
</evidence>
<evidence type="ECO:0000256" key="4">
    <source>
        <dbReference type="ARBA" id="ARBA00022777"/>
    </source>
</evidence>
<dbReference type="OrthoDB" id="9813569at2"/>
<dbReference type="EMBL" id="CP018906">
    <property type="protein sequence ID" value="AQW20895.1"/>
    <property type="molecule type" value="Genomic_DNA"/>
</dbReference>
<protein>
    <submittedName>
        <fullName evidence="7">2-dehydro-3-deoxygluconokinase</fullName>
    </submittedName>
</protein>
<evidence type="ECO:0000313" key="8">
    <source>
        <dbReference type="Proteomes" id="UP000030361"/>
    </source>
</evidence>
<organism evidence="7 8">
    <name type="scientific">Lentilactobacillus curieae</name>
    <dbReference type="NCBI Taxonomy" id="1138822"/>
    <lineage>
        <taxon>Bacteria</taxon>
        <taxon>Bacillati</taxon>
        <taxon>Bacillota</taxon>
        <taxon>Bacilli</taxon>
        <taxon>Lactobacillales</taxon>
        <taxon>Lactobacillaceae</taxon>
        <taxon>Lentilactobacillus</taxon>
    </lineage>
</organism>
<dbReference type="KEGG" id="lcu:PL11_002675"/>
<dbReference type="CDD" id="cd01166">
    <property type="entry name" value="KdgK"/>
    <property type="match status" value="1"/>
</dbReference>
<dbReference type="Proteomes" id="UP000030361">
    <property type="component" value="Chromosome"/>
</dbReference>
<evidence type="ECO:0000256" key="3">
    <source>
        <dbReference type="ARBA" id="ARBA00022741"/>
    </source>
</evidence>
<keyword evidence="4 7" id="KW-0418">Kinase</keyword>
<dbReference type="GO" id="GO:0016301">
    <property type="term" value="F:kinase activity"/>
    <property type="evidence" value="ECO:0007669"/>
    <property type="project" value="UniProtKB-KW"/>
</dbReference>
<gene>
    <name evidence="7" type="ORF">PL11_002675</name>
</gene>
<name>A0A1S6QH11_9LACO</name>
<dbReference type="InterPro" id="IPR011611">
    <property type="entry name" value="PfkB_dom"/>
</dbReference>
<evidence type="ECO:0000313" key="7">
    <source>
        <dbReference type="EMBL" id="AQW20895.1"/>
    </source>
</evidence>
<evidence type="ECO:0000256" key="1">
    <source>
        <dbReference type="ARBA" id="ARBA00010688"/>
    </source>
</evidence>
<feature type="domain" description="Carbohydrate kinase PfkB" evidence="6">
    <location>
        <begin position="2"/>
        <end position="313"/>
    </location>
</feature>
<proteinExistence type="inferred from homology"/>
<dbReference type="Gene3D" id="3.40.1190.20">
    <property type="match status" value="1"/>
</dbReference>
<keyword evidence="2" id="KW-0808">Transferase</keyword>
<sequence>MKLTSFGELMLRFKPESAKRISQCDRFEASFGGAESNVAVSLTLLGDNAQYVTKLPENTLGDMGIQKLRGIGVDTKNIVRGGDRIGIYFFEKGASVRGTDVVYDRKFSSFSESKADEYDWSKILGDTNYFYVSGITPALSKELQEATLAAANYCNAHGIEVIYDANYRGKLWSVEEAQAFSKQMLPKVSVVLAHDEDFEQAFGIKAFDGDMTNGINQIASFEDAMKELKNQYPNIKTVGTVVRNILSVEKSTWTALLYTDGKFYQGGSYDMHVYEGVAGGDAFGAGLVHGMMNGMDPQAQINFAIAASVYKLTISGDWNLASESEISSIISGGSAMNR</sequence>
<dbReference type="InterPro" id="IPR050306">
    <property type="entry name" value="PfkB_Carbo_kinase"/>
</dbReference>
<dbReference type="GO" id="GO:0005524">
    <property type="term" value="F:ATP binding"/>
    <property type="evidence" value="ECO:0007669"/>
    <property type="project" value="UniProtKB-KW"/>
</dbReference>
<dbReference type="eggNOG" id="COG0524">
    <property type="taxonomic scope" value="Bacteria"/>
</dbReference>
<comment type="similarity">
    <text evidence="1">Belongs to the carbohydrate kinase PfkB family.</text>
</comment>